<dbReference type="Gene3D" id="1.10.1740.110">
    <property type="match status" value="1"/>
</dbReference>
<dbReference type="InterPro" id="IPR000073">
    <property type="entry name" value="AB_hydrolase_1"/>
</dbReference>
<feature type="domain" description="AB hydrolase-1" evidence="9">
    <location>
        <begin position="102"/>
        <end position="408"/>
    </location>
</feature>
<dbReference type="HAMAP" id="MF_00296">
    <property type="entry name" value="MetX_acyltransf"/>
    <property type="match status" value="1"/>
</dbReference>
<keyword evidence="5 7" id="KW-0486">Methionine biosynthesis</keyword>
<comment type="subunit">
    <text evidence="1 7">Homodimer.</text>
</comment>
<keyword evidence="2 7" id="KW-0963">Cytoplasm</keyword>
<dbReference type="EMBL" id="CAADFJ010000172">
    <property type="protein sequence ID" value="VFK04296.1"/>
    <property type="molecule type" value="Genomic_DNA"/>
</dbReference>
<evidence type="ECO:0000256" key="6">
    <source>
        <dbReference type="ARBA" id="ARBA00023315"/>
    </source>
</evidence>
<keyword evidence="4 7" id="KW-0808">Transferase</keyword>
<keyword evidence="6 7" id="KW-0012">Acyltransferase</keyword>
<feature type="active site" evidence="7 8">
    <location>
        <position position="372"/>
    </location>
</feature>
<dbReference type="EC" id="2.3.1.46" evidence="7"/>
<evidence type="ECO:0000256" key="1">
    <source>
        <dbReference type="ARBA" id="ARBA00011738"/>
    </source>
</evidence>
<feature type="active site" description="Nucleophile" evidence="7 8">
    <location>
        <position position="207"/>
    </location>
</feature>
<name>A0A450V5M7_9GAMM</name>
<evidence type="ECO:0000256" key="8">
    <source>
        <dbReference type="PIRSR" id="PIRSR000443-1"/>
    </source>
</evidence>
<dbReference type="EMBL" id="CAADFG010000183">
    <property type="protein sequence ID" value="VFK00137.1"/>
    <property type="molecule type" value="Genomic_DNA"/>
</dbReference>
<dbReference type="PANTHER" id="PTHR32268:SF11">
    <property type="entry name" value="HOMOSERINE O-ACETYLTRANSFERASE"/>
    <property type="match status" value="1"/>
</dbReference>
<proteinExistence type="inferred from homology"/>
<evidence type="ECO:0000256" key="4">
    <source>
        <dbReference type="ARBA" id="ARBA00022679"/>
    </source>
</evidence>
<evidence type="ECO:0000256" key="5">
    <source>
        <dbReference type="ARBA" id="ARBA00023167"/>
    </source>
</evidence>
<dbReference type="GO" id="GO:0004414">
    <property type="term" value="F:homoserine O-acetyltransferase activity"/>
    <property type="evidence" value="ECO:0007669"/>
    <property type="project" value="UniProtKB-ARBA"/>
</dbReference>
<dbReference type="GO" id="GO:0005737">
    <property type="term" value="C:cytoplasm"/>
    <property type="evidence" value="ECO:0007669"/>
    <property type="project" value="UniProtKB-SubCell"/>
</dbReference>
<dbReference type="InterPro" id="IPR008220">
    <property type="entry name" value="HAT_MetX-like"/>
</dbReference>
<dbReference type="SUPFAM" id="SSF53474">
    <property type="entry name" value="alpha/beta-Hydrolases"/>
    <property type="match status" value="1"/>
</dbReference>
<dbReference type="InterPro" id="IPR029058">
    <property type="entry name" value="AB_hydrolase_fold"/>
</dbReference>
<dbReference type="GO" id="GO:0008899">
    <property type="term" value="F:homoserine O-succinyltransferase activity"/>
    <property type="evidence" value="ECO:0007669"/>
    <property type="project" value="UniProtKB-UniRule"/>
</dbReference>
<dbReference type="EMBL" id="CAADFI010000178">
    <property type="protein sequence ID" value="VFK00071.1"/>
    <property type="molecule type" value="Genomic_DNA"/>
</dbReference>
<feature type="binding site" evidence="7">
    <location>
        <position position="406"/>
    </location>
    <ligand>
        <name>substrate</name>
    </ligand>
</feature>
<comment type="pathway">
    <text evidence="7">Amino-acid biosynthesis; L-methionine biosynthesis via de novo pathway; O-succinyl-L-homoserine from L-homoserine: step 1/1.</text>
</comment>
<evidence type="ECO:0000256" key="3">
    <source>
        <dbReference type="ARBA" id="ARBA00022605"/>
    </source>
</evidence>
<comment type="function">
    <text evidence="7">Transfers a succinyl group from succinyl-CoA to L-homoserine, forming succinyl-L-homoserine.</text>
</comment>
<feature type="binding site" evidence="7">
    <location>
        <position position="277"/>
    </location>
    <ligand>
        <name>substrate</name>
    </ligand>
</feature>
<evidence type="ECO:0000313" key="11">
    <source>
        <dbReference type="EMBL" id="VFK00137.1"/>
    </source>
</evidence>
<dbReference type="FunFam" id="1.10.1740.110:FF:000001">
    <property type="entry name" value="Homoserine O-acetyltransferase"/>
    <property type="match status" value="1"/>
</dbReference>
<reference evidence="10" key="1">
    <citation type="submission" date="2019-02" db="EMBL/GenBank/DDBJ databases">
        <authorList>
            <person name="Gruber-Vodicka R. H."/>
            <person name="Seah K. B. B."/>
        </authorList>
    </citation>
    <scope>NUCLEOTIDE SEQUENCE</scope>
    <source>
        <strain evidence="12">BECK_SA2B12</strain>
        <strain evidence="11">BECK_SA2B15</strain>
        <strain evidence="10">BECK_SA2B20</strain>
    </source>
</reference>
<evidence type="ECO:0000259" key="9">
    <source>
        <dbReference type="Pfam" id="PF00561"/>
    </source>
</evidence>
<evidence type="ECO:0000256" key="7">
    <source>
        <dbReference type="HAMAP-Rule" id="MF_00296"/>
    </source>
</evidence>
<dbReference type="NCBIfam" id="NF001209">
    <property type="entry name" value="PRK00175.1"/>
    <property type="match status" value="1"/>
</dbReference>
<evidence type="ECO:0000313" key="12">
    <source>
        <dbReference type="EMBL" id="VFK04296.1"/>
    </source>
</evidence>
<dbReference type="Gene3D" id="3.40.50.1820">
    <property type="entry name" value="alpha/beta hydrolase"/>
    <property type="match status" value="1"/>
</dbReference>
<gene>
    <name evidence="7" type="primary">metXS</name>
    <name evidence="11" type="ORF">BECKH772A_GA0070896_101835</name>
    <name evidence="10" type="ORF">BECKH772B_GA0070898_101786</name>
    <name evidence="12" type="ORF">BECKH772C_GA0070978_101726</name>
</gene>
<feature type="site" description="Important for acyl-CoA specificity" evidence="7">
    <location>
        <position position="374"/>
    </location>
</feature>
<comment type="caution">
    <text evidence="7">Lacks conserved residue(s) required for the propagation of feature annotation.</text>
</comment>
<comment type="subcellular location">
    <subcellularLocation>
        <location evidence="7">Cytoplasm</location>
    </subcellularLocation>
</comment>
<feature type="active site" evidence="7 8">
    <location>
        <position position="405"/>
    </location>
</feature>
<comment type="similarity">
    <text evidence="7">Belongs to the AB hydrolase superfamily. MetX family.</text>
</comment>
<dbReference type="NCBIfam" id="TIGR01392">
    <property type="entry name" value="homoserO_Ac_trn"/>
    <property type="match status" value="1"/>
</dbReference>
<accession>A0A450V5M7</accession>
<evidence type="ECO:0000313" key="10">
    <source>
        <dbReference type="EMBL" id="VFK00071.1"/>
    </source>
</evidence>
<dbReference type="UniPathway" id="UPA00051">
    <property type="reaction ID" value="UER00075"/>
</dbReference>
<dbReference type="Pfam" id="PF00561">
    <property type="entry name" value="Abhydrolase_1"/>
    <property type="match status" value="1"/>
</dbReference>
<dbReference type="GO" id="GO:0009086">
    <property type="term" value="P:methionine biosynthetic process"/>
    <property type="evidence" value="ECO:0007669"/>
    <property type="project" value="UniProtKB-UniRule"/>
</dbReference>
<dbReference type="AlphaFoldDB" id="A0A450V5M7"/>
<keyword evidence="3 7" id="KW-0028">Amino-acid biosynthesis</keyword>
<dbReference type="GO" id="GO:0009092">
    <property type="term" value="P:homoserine metabolic process"/>
    <property type="evidence" value="ECO:0007669"/>
    <property type="project" value="TreeGrafter"/>
</dbReference>
<dbReference type="PANTHER" id="PTHR32268">
    <property type="entry name" value="HOMOSERINE O-ACETYLTRANSFERASE"/>
    <property type="match status" value="1"/>
</dbReference>
<organism evidence="10">
    <name type="scientific">Candidatus Kentrum eta</name>
    <dbReference type="NCBI Taxonomy" id="2126337"/>
    <lineage>
        <taxon>Bacteria</taxon>
        <taxon>Pseudomonadati</taxon>
        <taxon>Pseudomonadota</taxon>
        <taxon>Gammaproteobacteria</taxon>
        <taxon>Candidatus Kentrum</taxon>
    </lineage>
</organism>
<comment type="catalytic activity">
    <reaction evidence="7">
        <text>L-homoserine + succinyl-CoA = O-succinyl-L-homoserine + CoA</text>
        <dbReference type="Rhea" id="RHEA:22008"/>
        <dbReference type="ChEBI" id="CHEBI:57287"/>
        <dbReference type="ChEBI" id="CHEBI:57292"/>
        <dbReference type="ChEBI" id="CHEBI:57476"/>
        <dbReference type="ChEBI" id="CHEBI:57661"/>
        <dbReference type="EC" id="2.3.1.46"/>
    </reaction>
</comment>
<evidence type="ECO:0000256" key="2">
    <source>
        <dbReference type="ARBA" id="ARBA00022490"/>
    </source>
</evidence>
<dbReference type="PIRSF" id="PIRSF000443">
    <property type="entry name" value="Homoser_Ac_trans"/>
    <property type="match status" value="1"/>
</dbReference>
<sequence>MWLVLHSRISHFARLADHNRAVASLRRGFSDTLSQAVKNLRPYNLDVFAVHSTTIPTNSVGLVAPKTHHFNTPLALDSGRMLDEYDLVYETYGELNAAHSNAILICHALSSDHHAAGYYHENDSKPGWWETCIGPGKPIDTNRFFVVCPNNLGGCKGSTGPNTINPKTGKRYGPDFPIVTVKDWVRSQERLACVLEIDRWAAIAGGSLGGMQALQWAIDLPDMVENAIIIAAAPRLSAQNIAFNEVARQAILSDPNFHSGRYYESGTLPHRGLMVARMLGHITYLCEDAMREKFDRELHEAKFNFGFDTEFQVEGYLRYQGRSFVDRFDANTYLLMTKTLDYFDPAADYEDNLIKALSYIKARCFVLSFTSDWRFSPTRSKEIVDAMIKTHINVSYAEVEEQNGHDAFLMPIPYYLDVFSAFTKSISISN</sequence>
<protein>
    <recommendedName>
        <fullName evidence="7">Homoserine O-succinyltransferase</fullName>
        <shortName evidence="7">HST</shortName>
        <ecNumber evidence="7">2.3.1.46</ecNumber>
    </recommendedName>
    <alternativeName>
        <fullName evidence="7">Homoserine transsuccinylase</fullName>
        <shortName evidence="7">HTS</shortName>
    </alternativeName>
</protein>